<dbReference type="Gene3D" id="3.40.630.30">
    <property type="match status" value="1"/>
</dbReference>
<gene>
    <name evidence="2" type="ORF">GCM10010466_65670</name>
</gene>
<evidence type="ECO:0000259" key="1">
    <source>
        <dbReference type="PROSITE" id="PS51186"/>
    </source>
</evidence>
<evidence type="ECO:0000313" key="3">
    <source>
        <dbReference type="Proteomes" id="UP001500320"/>
    </source>
</evidence>
<accession>A0ABP6P3U1</accession>
<organism evidence="2 3">
    <name type="scientific">Planomonospora alba</name>
    <dbReference type="NCBI Taxonomy" id="161354"/>
    <lineage>
        <taxon>Bacteria</taxon>
        <taxon>Bacillati</taxon>
        <taxon>Actinomycetota</taxon>
        <taxon>Actinomycetes</taxon>
        <taxon>Streptosporangiales</taxon>
        <taxon>Streptosporangiaceae</taxon>
        <taxon>Planomonospora</taxon>
    </lineage>
</organism>
<dbReference type="CDD" id="cd04301">
    <property type="entry name" value="NAT_SF"/>
    <property type="match status" value="1"/>
</dbReference>
<name>A0ABP6P3U1_9ACTN</name>
<comment type="caution">
    <text evidence="2">The sequence shown here is derived from an EMBL/GenBank/DDBJ whole genome shotgun (WGS) entry which is preliminary data.</text>
</comment>
<sequence length="185" mass="20927">MIVREATPEDVDAVVALRIESERWLHAAGVRQWIDRDRGIRVIRDRITAGGTYLVVDNDDAVVASLTLSGPDTDFWTSEDEPETALYLYKFMITGRCRGTGLGDELLDWACAQAEQEGKRWLRLDCWRDNYGLQRYYLERGFTHVRTMIVDGRDSGALFQRPAALRTATGRFLATAAAQDVQTLP</sequence>
<protein>
    <recommendedName>
        <fullName evidence="1">N-acetyltransferase domain-containing protein</fullName>
    </recommendedName>
</protein>
<dbReference type="RefSeq" id="WP_344866488.1">
    <property type="nucleotide sequence ID" value="NZ_BAAAUT010000092.1"/>
</dbReference>
<dbReference type="SUPFAM" id="SSF55729">
    <property type="entry name" value="Acyl-CoA N-acyltransferases (Nat)"/>
    <property type="match status" value="1"/>
</dbReference>
<evidence type="ECO:0000313" key="2">
    <source>
        <dbReference type="EMBL" id="GAA3165729.1"/>
    </source>
</evidence>
<dbReference type="InterPro" id="IPR000182">
    <property type="entry name" value="GNAT_dom"/>
</dbReference>
<keyword evidence="3" id="KW-1185">Reference proteome</keyword>
<dbReference type="Proteomes" id="UP001500320">
    <property type="component" value="Unassembled WGS sequence"/>
</dbReference>
<dbReference type="PROSITE" id="PS51186">
    <property type="entry name" value="GNAT"/>
    <property type="match status" value="1"/>
</dbReference>
<proteinExistence type="predicted"/>
<dbReference type="EMBL" id="BAAAUT010000092">
    <property type="protein sequence ID" value="GAA3165729.1"/>
    <property type="molecule type" value="Genomic_DNA"/>
</dbReference>
<feature type="domain" description="N-acetyltransferase" evidence="1">
    <location>
        <begin position="1"/>
        <end position="164"/>
    </location>
</feature>
<dbReference type="InterPro" id="IPR016181">
    <property type="entry name" value="Acyl_CoA_acyltransferase"/>
</dbReference>
<reference evidence="3" key="1">
    <citation type="journal article" date="2019" name="Int. J. Syst. Evol. Microbiol.">
        <title>The Global Catalogue of Microorganisms (GCM) 10K type strain sequencing project: providing services to taxonomists for standard genome sequencing and annotation.</title>
        <authorList>
            <consortium name="The Broad Institute Genomics Platform"/>
            <consortium name="The Broad Institute Genome Sequencing Center for Infectious Disease"/>
            <person name="Wu L."/>
            <person name="Ma J."/>
        </authorList>
    </citation>
    <scope>NUCLEOTIDE SEQUENCE [LARGE SCALE GENOMIC DNA]</scope>
    <source>
        <strain evidence="3">JCM 9373</strain>
    </source>
</reference>
<dbReference type="Pfam" id="PF00583">
    <property type="entry name" value="Acetyltransf_1"/>
    <property type="match status" value="1"/>
</dbReference>